<feature type="compositionally biased region" description="Low complexity" evidence="1">
    <location>
        <begin position="502"/>
        <end position="523"/>
    </location>
</feature>
<dbReference type="Pfam" id="PF05133">
    <property type="entry name" value="SPP1_portal"/>
    <property type="match status" value="1"/>
</dbReference>
<feature type="region of interest" description="Disordered" evidence="1">
    <location>
        <begin position="366"/>
        <end position="387"/>
    </location>
</feature>
<dbReference type="RefSeq" id="YP_010754156.1">
    <property type="nucleotide sequence ID" value="NC_073456.1"/>
</dbReference>
<feature type="region of interest" description="Disordered" evidence="1">
    <location>
        <begin position="1"/>
        <end position="22"/>
    </location>
</feature>
<evidence type="ECO:0000256" key="1">
    <source>
        <dbReference type="SAM" id="MobiDB-lite"/>
    </source>
</evidence>
<organism evidence="2 3">
    <name type="scientific">Rhodococcus phage ChewyVIII</name>
    <dbReference type="NCBI Taxonomy" id="1887657"/>
    <lineage>
        <taxon>Viruses</taxon>
        <taxon>Duplodnaviria</taxon>
        <taxon>Heunggongvirae</taxon>
        <taxon>Uroviricota</taxon>
        <taxon>Caudoviricetes</taxon>
        <taxon>Chewyvirus</taxon>
        <taxon>Chewyvirus chewyVIII</taxon>
    </lineage>
</organism>
<dbReference type="InterPro" id="IPR021145">
    <property type="entry name" value="Portal_protein_SPP1_Gp6-like"/>
</dbReference>
<dbReference type="KEGG" id="vg:80018738"/>
<evidence type="ECO:0000313" key="3">
    <source>
        <dbReference type="Proteomes" id="UP000221751"/>
    </source>
</evidence>
<name>A0A1C9EI50_9CAUD</name>
<dbReference type="Proteomes" id="UP000221751">
    <property type="component" value="Segment"/>
</dbReference>
<dbReference type="EMBL" id="KX557288">
    <property type="protein sequence ID" value="AON97461.1"/>
    <property type="molecule type" value="Genomic_DNA"/>
</dbReference>
<proteinExistence type="predicted"/>
<keyword evidence="3" id="KW-1185">Reference proteome</keyword>
<feature type="region of interest" description="Disordered" evidence="1">
    <location>
        <begin position="483"/>
        <end position="523"/>
    </location>
</feature>
<reference evidence="3" key="1">
    <citation type="submission" date="2016-07" db="EMBL/GenBank/DDBJ databases">
        <authorList>
            <person name="Florea S."/>
            <person name="Webb J.S."/>
            <person name="Jaromczyk J."/>
            <person name="Schardl C.L."/>
        </authorList>
    </citation>
    <scope>NUCLEOTIDE SEQUENCE [LARGE SCALE GENOMIC DNA]</scope>
</reference>
<gene>
    <name evidence="2" type="primary">39</name>
    <name evidence="2" type="ORF">SEA_CHEWYVIII_39</name>
</gene>
<protein>
    <submittedName>
        <fullName evidence="2">Portal protein</fullName>
    </submittedName>
</protein>
<evidence type="ECO:0000313" key="2">
    <source>
        <dbReference type="EMBL" id="AON97461.1"/>
    </source>
</evidence>
<dbReference type="GeneID" id="80018738"/>
<sequence length="523" mass="58660">MKVERGKAVDSSPLLGDDDPTPDWLLVSLLKDVARDKPRYDLLRRYSEGDPPKPETPDSVNDQWVEFERFRCMARSNFAALVTGACLDKSGLQGFRTAAQGDEDGDKRADELWEANDMSVKADKAMKDFYDFGKGFLATNPLTKRASVFRPWQAGAIHDVAGNVAVAVTVHHQPLERRDYAHLWMRDTDENGLVTGDITLHIAVRDRENRMAQKQALFDGEVPVSTYLSRGWHWWKTITFDGSDGQPKLQHFPVTVLENRDGVGEFEQHLDILDRINHMLLQRVVVATMQAFRQRAIQGDLPKVDEQGNKVDYNEMFPASPGALWVVGKEATMWESQQSDLRGLLDAVKDDVRDLASVTRTPMTYFSPDSANGSAEGASQQREGYTSKMDDRKMRMNGRFRQFMASLFEINGDTERSKVEEIEVLWAPSASESLSERFAAMNVAVAGGMSLKTAMREVLKWNPKQMRAAEVERIAGILTAAAAEPIGAGQRQTPMQRRAEQRATQQQQKSDQSKSQKVSSGNS</sequence>
<accession>A0A1C9EI50</accession>
<feature type="compositionally biased region" description="Polar residues" evidence="1">
    <location>
        <begin position="366"/>
        <end position="384"/>
    </location>
</feature>